<gene>
    <name evidence="1" type="ORF">E4680_12385</name>
</gene>
<dbReference type="EMBL" id="SRIO01000022">
    <property type="protein sequence ID" value="TFZ81471.1"/>
    <property type="molecule type" value="Genomic_DNA"/>
</dbReference>
<organism evidence="1 2">
    <name type="scientific">Candidatus Macondimonas diazotrophica</name>
    <dbReference type="NCBI Taxonomy" id="2305248"/>
    <lineage>
        <taxon>Bacteria</taxon>
        <taxon>Pseudomonadati</taxon>
        <taxon>Pseudomonadota</taxon>
        <taxon>Gammaproteobacteria</taxon>
        <taxon>Chromatiales</taxon>
        <taxon>Ectothiorhodospiraceae</taxon>
        <taxon>Candidatus Macondimonas</taxon>
    </lineage>
</organism>
<evidence type="ECO:0000313" key="1">
    <source>
        <dbReference type="EMBL" id="TFZ81471.1"/>
    </source>
</evidence>
<sequence length="62" mass="7017">MSLSKHILPHLTSKELLKEAYSQASTPLEKSLTKALEKEINANDKHTRVIDDLDSKLSELEK</sequence>
<dbReference type="RefSeq" id="WP_135282732.1">
    <property type="nucleotide sequence ID" value="NZ_SRIO01000022.1"/>
</dbReference>
<dbReference type="Proteomes" id="UP000297890">
    <property type="component" value="Unassembled WGS sequence"/>
</dbReference>
<keyword evidence="2" id="KW-1185">Reference proteome</keyword>
<evidence type="ECO:0000313" key="2">
    <source>
        <dbReference type="Proteomes" id="UP000297890"/>
    </source>
</evidence>
<reference evidence="1 2" key="1">
    <citation type="journal article" date="2019" name="ISME J.">
        <title>Candidatus Macondimonas diazotrophica, a novel gammaproteobacterial genus dominating crude-oil-contaminated coastal sediments.</title>
        <authorList>
            <person name="Karthikeyan S."/>
            <person name="Konstantinidis K."/>
        </authorList>
    </citation>
    <scope>NUCLEOTIDE SEQUENCE [LARGE SCALE GENOMIC DNA]</scope>
    <source>
        <strain evidence="1 2">KTK01</strain>
    </source>
</reference>
<accession>A0A4Z0F742</accession>
<name>A0A4Z0F742_9GAMM</name>
<dbReference type="AlphaFoldDB" id="A0A4Z0F742"/>
<protein>
    <submittedName>
        <fullName evidence="1">Uncharacterized protein</fullName>
    </submittedName>
</protein>
<comment type="caution">
    <text evidence="1">The sequence shown here is derived from an EMBL/GenBank/DDBJ whole genome shotgun (WGS) entry which is preliminary data.</text>
</comment>
<proteinExistence type="predicted"/>